<keyword evidence="1 2" id="KW-0808">Transferase</keyword>
<name>A0A849L6Y7_9RHOB</name>
<dbReference type="EMBL" id="JABFBC010000003">
    <property type="protein sequence ID" value="NNU81831.1"/>
    <property type="molecule type" value="Genomic_DNA"/>
</dbReference>
<reference evidence="2 3" key="1">
    <citation type="submission" date="2020-05" db="EMBL/GenBank/DDBJ databases">
        <title>Gimesia benthica sp. nov., a novel planctomycete isolated from a deep-sea water sample of the Northwest Indian Ocean.</title>
        <authorList>
            <person name="Wang J."/>
            <person name="Ruan C."/>
            <person name="Song L."/>
            <person name="Zhu Y."/>
            <person name="Li A."/>
            <person name="Zheng X."/>
            <person name="Wang L."/>
            <person name="Lu Z."/>
            <person name="Huang Y."/>
            <person name="Du W."/>
            <person name="Zhou Y."/>
            <person name="Huang L."/>
            <person name="Dai X."/>
        </authorList>
    </citation>
    <scope>NUCLEOTIDE SEQUENCE [LARGE SCALE GENOMIC DNA]</scope>
    <source>
        <strain evidence="2 3">YYQ-30</strain>
    </source>
</reference>
<dbReference type="Gene3D" id="3.40.50.300">
    <property type="entry name" value="P-loop containing nucleotide triphosphate hydrolases"/>
    <property type="match status" value="1"/>
</dbReference>
<evidence type="ECO:0000313" key="2">
    <source>
        <dbReference type="EMBL" id="NNU81831.1"/>
    </source>
</evidence>
<evidence type="ECO:0000313" key="3">
    <source>
        <dbReference type="Proteomes" id="UP000572377"/>
    </source>
</evidence>
<comment type="caution">
    <text evidence="2">The sequence shown here is derived from an EMBL/GenBank/DDBJ whole genome shotgun (WGS) entry which is preliminary data.</text>
</comment>
<gene>
    <name evidence="2" type="ORF">HMH01_15445</name>
</gene>
<protein>
    <submittedName>
        <fullName evidence="2">Sulfotransferase</fullName>
    </submittedName>
</protein>
<keyword evidence="3" id="KW-1185">Reference proteome</keyword>
<dbReference type="RefSeq" id="WP_171326692.1">
    <property type="nucleotide sequence ID" value="NZ_JABFBC010000003.1"/>
</dbReference>
<dbReference type="PANTHER" id="PTHR10605:SF56">
    <property type="entry name" value="BIFUNCTIONAL HEPARAN SULFATE N-DEACETYLASE_N-SULFOTRANSFERASE"/>
    <property type="match status" value="1"/>
</dbReference>
<organism evidence="2 3">
    <name type="scientific">Halovulum dunhuangense</name>
    <dbReference type="NCBI Taxonomy" id="1505036"/>
    <lineage>
        <taxon>Bacteria</taxon>
        <taxon>Pseudomonadati</taxon>
        <taxon>Pseudomonadota</taxon>
        <taxon>Alphaproteobacteria</taxon>
        <taxon>Rhodobacterales</taxon>
        <taxon>Paracoccaceae</taxon>
        <taxon>Halovulum</taxon>
    </lineage>
</organism>
<dbReference type="InterPro" id="IPR027417">
    <property type="entry name" value="P-loop_NTPase"/>
</dbReference>
<dbReference type="GO" id="GO:0008146">
    <property type="term" value="F:sulfotransferase activity"/>
    <property type="evidence" value="ECO:0007669"/>
    <property type="project" value="InterPro"/>
</dbReference>
<dbReference type="InterPro" id="IPR037359">
    <property type="entry name" value="NST/OST"/>
</dbReference>
<dbReference type="Proteomes" id="UP000572377">
    <property type="component" value="Unassembled WGS sequence"/>
</dbReference>
<evidence type="ECO:0000256" key="1">
    <source>
        <dbReference type="ARBA" id="ARBA00022679"/>
    </source>
</evidence>
<proteinExistence type="predicted"/>
<dbReference type="SUPFAM" id="SSF52540">
    <property type="entry name" value="P-loop containing nucleoside triphosphate hydrolases"/>
    <property type="match status" value="1"/>
</dbReference>
<sequence length="290" mass="33872">MPDPTILFCIGAQKAGTTWLYEYLAGHPDCHLRAVKELHYFNTVDASDPMHGRVHIVERAERIRAKLSKAWFFQHRDRRRELADIEEWLKVTPDPEDRAYAAYLRRRWKGQKLIGDITPAYATLDRGGFARMARLGEDVRFVFVLRDPVERAWSQARMMGSGEASDAEVEATVRRIFDAFIRGDKTGMQLRSDYARTLNELLAAVPRERIHVMFFEEMFDQKALDRLTDFLGIRHWPGKFEKISHRGRPLALDDERRRRASRALAGQYAFCEQFFNGCLPDRWRAHMLEA</sequence>
<dbReference type="PANTHER" id="PTHR10605">
    <property type="entry name" value="HEPARAN SULFATE SULFOTRANSFERASE"/>
    <property type="match status" value="1"/>
</dbReference>
<accession>A0A849L6Y7</accession>
<dbReference type="Pfam" id="PF13469">
    <property type="entry name" value="Sulfotransfer_3"/>
    <property type="match status" value="1"/>
</dbReference>
<dbReference type="AlphaFoldDB" id="A0A849L6Y7"/>